<dbReference type="OrthoDB" id="5172636at2"/>
<feature type="binding site" evidence="4">
    <location>
        <position position="127"/>
    </location>
    <ligand>
        <name>substrate</name>
    </ligand>
</feature>
<dbReference type="InterPro" id="IPR005000">
    <property type="entry name" value="Aldolase/citrate-lyase_domain"/>
</dbReference>
<comment type="caution">
    <text evidence="7">The sequence shown here is derived from an EMBL/GenBank/DDBJ whole genome shotgun (WGS) entry which is preliminary data.</text>
</comment>
<dbReference type="STRING" id="317018.AVL63_10845"/>
<keyword evidence="3 5" id="KW-0460">Magnesium</keyword>
<dbReference type="PANTHER" id="PTHR32308:SF10">
    <property type="entry name" value="CITRATE LYASE SUBUNIT BETA"/>
    <property type="match status" value="1"/>
</dbReference>
<gene>
    <name evidence="7" type="ORF">AVL63_10845</name>
</gene>
<evidence type="ECO:0000256" key="3">
    <source>
        <dbReference type="ARBA" id="ARBA00022842"/>
    </source>
</evidence>
<dbReference type="Gene3D" id="3.20.20.60">
    <property type="entry name" value="Phosphoenolpyruvate-binding domains"/>
    <property type="match status" value="1"/>
</dbReference>
<dbReference type="PIRSF" id="PIRSF015582">
    <property type="entry name" value="Cit_lyase_B"/>
    <property type="match status" value="1"/>
</dbReference>
<protein>
    <recommendedName>
        <fullName evidence="6">HpcH/HpaI aldolase/citrate lyase domain-containing protein</fullName>
    </recommendedName>
</protein>
<feature type="binding site" evidence="5">
    <location>
        <position position="127"/>
    </location>
    <ligand>
        <name>Mg(2+)</name>
        <dbReference type="ChEBI" id="CHEBI:18420"/>
    </ligand>
</feature>
<dbReference type="Pfam" id="PF03328">
    <property type="entry name" value="HpcH_HpaI"/>
    <property type="match status" value="1"/>
</dbReference>
<dbReference type="GO" id="GO:0000287">
    <property type="term" value="F:magnesium ion binding"/>
    <property type="evidence" value="ECO:0007669"/>
    <property type="project" value="TreeGrafter"/>
</dbReference>
<keyword evidence="2 5" id="KW-0479">Metal-binding</keyword>
<organism evidence="7 8">
    <name type="scientific">Nesterenkonia jeotgali</name>
    <dbReference type="NCBI Taxonomy" id="317018"/>
    <lineage>
        <taxon>Bacteria</taxon>
        <taxon>Bacillati</taxon>
        <taxon>Actinomycetota</taxon>
        <taxon>Actinomycetes</taxon>
        <taxon>Micrococcales</taxon>
        <taxon>Micrococcaceae</taxon>
        <taxon>Nesterenkonia</taxon>
    </lineage>
</organism>
<sequence>MSHLASDRFGLGPALMFCPASRPELFGKAAEAADAVIIDLEDAVVSGAKEIARDNAVQALNAGEESLDPARTLVRVNAPGSGELEDDLRALAGTEIRFVVVSKAERTEVLDRVAAALPGVGLIPQIETPVGVLNDLALAQHRATVALLWGTEDLIAGIGGTTSRTSDGSQREIIRFTRNRLLLTAGAVGVPIIDAVFTRVPDLQRLAVETEDACASGFIGKACIHPKQIAPIRQAYTPTATDLEWAKGVIAAFENTAGLAPGAGHRADPELSGAFSFRGEMIDMPVIIQVQRILTRFESIGRVV</sequence>
<evidence type="ECO:0000256" key="4">
    <source>
        <dbReference type="PIRSR" id="PIRSR015582-1"/>
    </source>
</evidence>
<evidence type="ECO:0000256" key="5">
    <source>
        <dbReference type="PIRSR" id="PIRSR015582-2"/>
    </source>
</evidence>
<dbReference type="EMBL" id="LQBM01000002">
    <property type="protein sequence ID" value="KUG59615.1"/>
    <property type="molecule type" value="Genomic_DNA"/>
</dbReference>
<feature type="domain" description="HpcH/HpaI aldolase/citrate lyase" evidence="6">
    <location>
        <begin position="15"/>
        <end position="226"/>
    </location>
</feature>
<dbReference type="PANTHER" id="PTHR32308">
    <property type="entry name" value="LYASE BETA SUBUNIT, PUTATIVE (AFU_ORTHOLOGUE AFUA_4G13030)-RELATED"/>
    <property type="match status" value="1"/>
</dbReference>
<dbReference type="RefSeq" id="WP_058887850.1">
    <property type="nucleotide sequence ID" value="NZ_LQBM01000002.1"/>
</dbReference>
<evidence type="ECO:0000256" key="2">
    <source>
        <dbReference type="ARBA" id="ARBA00022723"/>
    </source>
</evidence>
<evidence type="ECO:0000256" key="1">
    <source>
        <dbReference type="ARBA" id="ARBA00001946"/>
    </source>
</evidence>
<feature type="binding site" evidence="4">
    <location>
        <position position="75"/>
    </location>
    <ligand>
        <name>substrate</name>
    </ligand>
</feature>
<keyword evidence="8" id="KW-1185">Reference proteome</keyword>
<evidence type="ECO:0000259" key="6">
    <source>
        <dbReference type="Pfam" id="PF03328"/>
    </source>
</evidence>
<comment type="cofactor">
    <cofactor evidence="1">
        <name>Mg(2+)</name>
        <dbReference type="ChEBI" id="CHEBI:18420"/>
    </cofactor>
</comment>
<dbReference type="GO" id="GO:0006107">
    <property type="term" value="P:oxaloacetate metabolic process"/>
    <property type="evidence" value="ECO:0007669"/>
    <property type="project" value="TreeGrafter"/>
</dbReference>
<proteinExistence type="predicted"/>
<dbReference type="SUPFAM" id="SSF51621">
    <property type="entry name" value="Phosphoenolpyruvate/pyruvate domain"/>
    <property type="match status" value="1"/>
</dbReference>
<dbReference type="GO" id="GO:0003824">
    <property type="term" value="F:catalytic activity"/>
    <property type="evidence" value="ECO:0007669"/>
    <property type="project" value="InterPro"/>
</dbReference>
<feature type="binding site" evidence="5">
    <location>
        <position position="153"/>
    </location>
    <ligand>
        <name>Mg(2+)</name>
        <dbReference type="ChEBI" id="CHEBI:18420"/>
    </ligand>
</feature>
<accession>A0A0W8IHU9</accession>
<dbReference type="Proteomes" id="UP000054023">
    <property type="component" value="Unassembled WGS sequence"/>
</dbReference>
<evidence type="ECO:0000313" key="8">
    <source>
        <dbReference type="Proteomes" id="UP000054023"/>
    </source>
</evidence>
<dbReference type="InterPro" id="IPR011206">
    <property type="entry name" value="Citrate_lyase_beta/mcl1/mcl2"/>
</dbReference>
<dbReference type="InterPro" id="IPR040442">
    <property type="entry name" value="Pyrv_kinase-like_dom_sf"/>
</dbReference>
<name>A0A0W8IHU9_9MICC</name>
<dbReference type="AlphaFoldDB" id="A0A0W8IHU9"/>
<reference evidence="8" key="1">
    <citation type="submission" date="2015-12" db="EMBL/GenBank/DDBJ databases">
        <authorList>
            <person name="Nair G.R."/>
            <person name="Kaur G."/>
            <person name="Mayilraj S."/>
        </authorList>
    </citation>
    <scope>NUCLEOTIDE SEQUENCE [LARGE SCALE GENOMIC DNA]</scope>
    <source>
        <strain evidence="8">CD08_7</strain>
    </source>
</reference>
<dbReference type="InterPro" id="IPR015813">
    <property type="entry name" value="Pyrv/PenolPyrv_kinase-like_dom"/>
</dbReference>
<evidence type="ECO:0000313" key="7">
    <source>
        <dbReference type="EMBL" id="KUG59615.1"/>
    </source>
</evidence>